<dbReference type="InterPro" id="IPR014284">
    <property type="entry name" value="RNA_pol_sigma-70_dom"/>
</dbReference>
<name>A0A725B6L9_SALEP</name>
<dbReference type="CDD" id="cd06171">
    <property type="entry name" value="Sigma70_r4"/>
    <property type="match status" value="1"/>
</dbReference>
<dbReference type="EMBL" id="DAAQRD010000146">
    <property type="protein sequence ID" value="HAE0521312.1"/>
    <property type="molecule type" value="Genomic_DNA"/>
</dbReference>
<dbReference type="GO" id="GO:0006352">
    <property type="term" value="P:DNA-templated transcription initiation"/>
    <property type="evidence" value="ECO:0007669"/>
    <property type="project" value="InterPro"/>
</dbReference>
<dbReference type="GO" id="GO:0003677">
    <property type="term" value="F:DNA binding"/>
    <property type="evidence" value="ECO:0007669"/>
    <property type="project" value="InterPro"/>
</dbReference>
<dbReference type="PANTHER" id="PTHR43133">
    <property type="entry name" value="RNA POLYMERASE ECF-TYPE SIGMA FACTO"/>
    <property type="match status" value="1"/>
</dbReference>
<dbReference type="GO" id="GO:0016987">
    <property type="term" value="F:sigma factor activity"/>
    <property type="evidence" value="ECO:0007669"/>
    <property type="project" value="UniProtKB-KW"/>
</dbReference>
<evidence type="ECO:0000313" key="7">
    <source>
        <dbReference type="EMBL" id="HAE0521312.1"/>
    </source>
</evidence>
<keyword evidence="2" id="KW-0805">Transcription regulation</keyword>
<dbReference type="Pfam" id="PF04542">
    <property type="entry name" value="Sigma70_r2"/>
    <property type="match status" value="1"/>
</dbReference>
<comment type="caution">
    <text evidence="7">The sequence shown here is derived from an EMBL/GenBank/DDBJ whole genome shotgun (WGS) entry which is preliminary data.</text>
</comment>
<keyword evidence="4" id="KW-0804">Transcription</keyword>
<dbReference type="Gene3D" id="1.10.1740.10">
    <property type="match status" value="1"/>
</dbReference>
<dbReference type="AlphaFoldDB" id="A0A725B6L9"/>
<dbReference type="InterPro" id="IPR014300">
    <property type="entry name" value="RNA_pol_sigma-V"/>
</dbReference>
<gene>
    <name evidence="7" type="ORF">G2720_26305</name>
</gene>
<dbReference type="InterPro" id="IPR013324">
    <property type="entry name" value="RNA_pol_sigma_r3/r4-like"/>
</dbReference>
<dbReference type="NCBIfam" id="TIGR02937">
    <property type="entry name" value="sigma70-ECF"/>
    <property type="match status" value="1"/>
</dbReference>
<organism evidence="7">
    <name type="scientific">Salmonella enteritidis PT4 (strain P125109)</name>
    <dbReference type="NCBI Taxonomy" id="550537"/>
    <lineage>
        <taxon>Bacteria</taxon>
        <taxon>Pseudomonadati</taxon>
        <taxon>Pseudomonadota</taxon>
        <taxon>Gammaproteobacteria</taxon>
        <taxon>Enterobacterales</taxon>
        <taxon>Enterobacteriaceae</taxon>
        <taxon>Salmonella</taxon>
    </lineage>
</organism>
<evidence type="ECO:0000256" key="2">
    <source>
        <dbReference type="ARBA" id="ARBA00023015"/>
    </source>
</evidence>
<dbReference type="InterPro" id="IPR036388">
    <property type="entry name" value="WH-like_DNA-bd_sf"/>
</dbReference>
<dbReference type="PANTHER" id="PTHR43133:SF51">
    <property type="entry name" value="RNA POLYMERASE SIGMA FACTOR"/>
    <property type="match status" value="1"/>
</dbReference>
<keyword evidence="3" id="KW-0731">Sigma factor</keyword>
<dbReference type="InterPro" id="IPR013249">
    <property type="entry name" value="RNA_pol_sigma70_r4_t2"/>
</dbReference>
<dbReference type="InterPro" id="IPR039425">
    <property type="entry name" value="RNA_pol_sigma-70-like"/>
</dbReference>
<evidence type="ECO:0000259" key="5">
    <source>
        <dbReference type="Pfam" id="PF04542"/>
    </source>
</evidence>
<dbReference type="InterPro" id="IPR007627">
    <property type="entry name" value="RNA_pol_sigma70_r2"/>
</dbReference>
<reference evidence="7" key="1">
    <citation type="journal article" date="2018" name="Genome Biol.">
        <title>SKESA: strategic k-mer extension for scrupulous assemblies.</title>
        <authorList>
            <person name="Souvorov A."/>
            <person name="Agarwala R."/>
            <person name="Lipman D.J."/>
        </authorList>
    </citation>
    <scope>NUCLEOTIDE SEQUENCE</scope>
    <source>
        <strain evidence="7">P125109</strain>
    </source>
</reference>
<accession>A0A725B6L9</accession>
<feature type="domain" description="RNA polymerase sigma factor 70 region 4 type 2" evidence="6">
    <location>
        <begin position="113"/>
        <end position="164"/>
    </location>
</feature>
<proteinExistence type="inferred from homology"/>
<comment type="similarity">
    <text evidence="1">Belongs to the sigma-70 factor family. ECF subfamily.</text>
</comment>
<evidence type="ECO:0000259" key="6">
    <source>
        <dbReference type="Pfam" id="PF08281"/>
    </source>
</evidence>
<evidence type="ECO:0000256" key="4">
    <source>
        <dbReference type="ARBA" id="ARBA00023163"/>
    </source>
</evidence>
<reference evidence="7" key="2">
    <citation type="submission" date="2019-01" db="EMBL/GenBank/DDBJ databases">
        <authorList>
            <consortium name="NCBI Pathogen Detection Project"/>
        </authorList>
    </citation>
    <scope>NUCLEOTIDE SEQUENCE</scope>
    <source>
        <strain evidence="7">P125109</strain>
    </source>
</reference>
<feature type="domain" description="RNA polymerase sigma-70 region 2" evidence="5">
    <location>
        <begin position="26"/>
        <end position="91"/>
    </location>
</feature>
<protein>
    <submittedName>
        <fullName evidence="7">Sigma-70 family RNA polymerase sigma factor</fullName>
    </submittedName>
</protein>
<dbReference type="SUPFAM" id="SSF88946">
    <property type="entry name" value="Sigma2 domain of RNA polymerase sigma factors"/>
    <property type="match status" value="1"/>
</dbReference>
<dbReference type="NCBIfam" id="TIGR02954">
    <property type="entry name" value="Sig70_famx3"/>
    <property type="match status" value="1"/>
</dbReference>
<evidence type="ECO:0000256" key="3">
    <source>
        <dbReference type="ARBA" id="ARBA00023082"/>
    </source>
</evidence>
<sequence length="180" mass="21308">MDLRNEHTTLVRRAMKHDEAAFEQLVLLHSEQLYRTAYLYVKNEHDALDVVQETVYKAFISIEQVKEPKHFVTWITKILIRNCYRALEKQQPTDDILLHVPVQEDRSRDEHLDLVHALSHLRKEYRDVLVLFYFHDIPMKEIATFIGITLNTVKTYLKRGREELKIQLGGMDYGTARSTK</sequence>
<dbReference type="Pfam" id="PF08281">
    <property type="entry name" value="Sigma70_r4_2"/>
    <property type="match status" value="1"/>
</dbReference>
<dbReference type="InterPro" id="IPR013325">
    <property type="entry name" value="RNA_pol_sigma_r2"/>
</dbReference>
<evidence type="ECO:0000256" key="1">
    <source>
        <dbReference type="ARBA" id="ARBA00010641"/>
    </source>
</evidence>
<dbReference type="SUPFAM" id="SSF88659">
    <property type="entry name" value="Sigma3 and sigma4 domains of RNA polymerase sigma factors"/>
    <property type="match status" value="1"/>
</dbReference>
<dbReference type="Gene3D" id="1.10.10.10">
    <property type="entry name" value="Winged helix-like DNA-binding domain superfamily/Winged helix DNA-binding domain"/>
    <property type="match status" value="1"/>
</dbReference>